<comment type="cofactor">
    <cofactor evidence="9 12">
        <name>Mg(2+)</name>
        <dbReference type="ChEBI" id="CHEBI:18420"/>
    </cofactor>
    <cofactor evidence="9 12">
        <name>Mn(2+)</name>
        <dbReference type="ChEBI" id="CHEBI:29035"/>
    </cofactor>
    <text evidence="9 12">Probably binds two magnesium or manganese ions per subunit.</text>
</comment>
<dbReference type="Pfam" id="PF03372">
    <property type="entry name" value="Exo_endo_phos"/>
    <property type="match status" value="1"/>
</dbReference>
<organism evidence="15 16">
    <name type="scientific">Trichomonascus ciferrii</name>
    <dbReference type="NCBI Taxonomy" id="44093"/>
    <lineage>
        <taxon>Eukaryota</taxon>
        <taxon>Fungi</taxon>
        <taxon>Dikarya</taxon>
        <taxon>Ascomycota</taxon>
        <taxon>Saccharomycotina</taxon>
        <taxon>Dipodascomycetes</taxon>
        <taxon>Dipodascales</taxon>
        <taxon>Trichomonascaceae</taxon>
        <taxon>Trichomonascus</taxon>
        <taxon>Trichomonascus ciferrii complex</taxon>
    </lineage>
</organism>
<feature type="binding site" evidence="9">
    <location>
        <position position="189"/>
    </location>
    <ligand>
        <name>Mg(2+)</name>
        <dbReference type="ChEBI" id="CHEBI:18420"/>
        <label>1</label>
    </ligand>
</feature>
<proteinExistence type="inferred from homology"/>
<feature type="binding site" evidence="9">
    <location>
        <position position="187"/>
    </location>
    <ligand>
        <name>Mg(2+)</name>
        <dbReference type="ChEBI" id="CHEBI:18420"/>
        <label>1</label>
    </ligand>
</feature>
<feature type="binding site" evidence="9">
    <location>
        <position position="307"/>
    </location>
    <ligand>
        <name>Mg(2+)</name>
        <dbReference type="ChEBI" id="CHEBI:18420"/>
        <label>1</label>
    </ligand>
</feature>
<reference evidence="15" key="1">
    <citation type="journal article" date="2019" name="G3 (Bethesda)">
        <title>Genome Assemblies of Two Rare Opportunistic Yeast Pathogens: Diutina rugosa (syn. Candida rugosa) and Trichomonascus ciferrii (syn. Candida ciferrii).</title>
        <authorList>
            <person name="Mixao V."/>
            <person name="Saus E."/>
            <person name="Hansen A.P."/>
            <person name="Lass-Florl C."/>
            <person name="Gabaldon T."/>
        </authorList>
    </citation>
    <scope>NUCLEOTIDE SEQUENCE</scope>
    <source>
        <strain evidence="15">CBS 4856</strain>
    </source>
</reference>
<gene>
    <name evidence="15" type="ORF">TRICI_000484</name>
</gene>
<dbReference type="InterPro" id="IPR004808">
    <property type="entry name" value="AP_endonuc_1"/>
</dbReference>
<dbReference type="PROSITE" id="PS00726">
    <property type="entry name" value="AP_NUCLEASE_F1_1"/>
    <property type="match status" value="1"/>
</dbReference>
<comment type="similarity">
    <text evidence="1 12">Belongs to the DNA repair enzymes AP/ExoA family.</text>
</comment>
<evidence type="ECO:0000259" key="14">
    <source>
        <dbReference type="PROSITE" id="PS51999"/>
    </source>
</evidence>
<feature type="active site" description="Proton donor/acceptor" evidence="8">
    <location>
        <position position="187"/>
    </location>
</feature>
<dbReference type="NCBIfam" id="TIGR00633">
    <property type="entry name" value="xth"/>
    <property type="match status" value="1"/>
</dbReference>
<sequence length="502" mass="57111">MVSFNVCGIKNVLNYMPWCQNKTFEFMFESLDADVICLQETKIQAQDLTEEMVLVSGYDAYFTFPDSKRGYSGVAMYVKKGIRTLKAEEGLTGWLESKDYKGVTYRDLLPSQSIGGYPTSIDKNRGIKIDGEGRAIILELEAAVIIGLYCPASSTEEREEYRSSFFESLDLRVKNLIKYKPVVVMGDLNIARELIDSADGRQTLYREGRVVPAADGREFININRDIMEEWKKSTYSRTMLNSWVDDMGMVDCCRIKHPRRLGMYTCWNLKLGARAGNFGSRIDYIFSTRDLECTNSDILSHLLGSDHCPVFADFTITSLYENEDRISNPPRLSASYFGRFRNKRTIHSLFASSSEQKRSTTNVSSENTQKRPKIQTKPINGSGAQTDGVSSRKKGSSKQQKIYSFFEKPGPDPESKTREAPFGISPQVHGEKNIRSLSVMDPKDRSIPLQNNVDRWKHIFTPPPPPRCKVHNEPCKMMTTKKNGINRGRSFWVCSRYVSIRS</sequence>
<evidence type="ECO:0000256" key="1">
    <source>
        <dbReference type="ARBA" id="ARBA00007092"/>
    </source>
</evidence>
<feature type="domain" description="GRF-type" evidence="14">
    <location>
        <begin position="468"/>
        <end position="502"/>
    </location>
</feature>
<dbReference type="GO" id="GO:0008270">
    <property type="term" value="F:zinc ion binding"/>
    <property type="evidence" value="ECO:0007669"/>
    <property type="project" value="UniProtKB-KW"/>
</dbReference>
<dbReference type="AlphaFoldDB" id="A0A642VDB3"/>
<dbReference type="InterPro" id="IPR036691">
    <property type="entry name" value="Endo/exonu/phosph_ase_sf"/>
</dbReference>
<dbReference type="GO" id="GO:0006284">
    <property type="term" value="P:base-excision repair"/>
    <property type="evidence" value="ECO:0007669"/>
    <property type="project" value="TreeGrafter"/>
</dbReference>
<dbReference type="OrthoDB" id="391817at2759"/>
<evidence type="ECO:0000256" key="8">
    <source>
        <dbReference type="PIRSR" id="PIRSR604808-1"/>
    </source>
</evidence>
<feature type="site" description="Interaction with DNA substrate" evidence="10">
    <location>
        <position position="307"/>
    </location>
</feature>
<evidence type="ECO:0000256" key="7">
    <source>
        <dbReference type="ARBA" id="ARBA00023242"/>
    </source>
</evidence>
<feature type="binding site" evidence="9">
    <location>
        <position position="306"/>
    </location>
    <ligand>
        <name>Mg(2+)</name>
        <dbReference type="ChEBI" id="CHEBI:18420"/>
        <label>1</label>
    </ligand>
</feature>
<keyword evidence="12" id="KW-0234">DNA repair</keyword>
<dbReference type="Proteomes" id="UP000761534">
    <property type="component" value="Unassembled WGS sequence"/>
</dbReference>
<keyword evidence="7" id="KW-0539">Nucleus</keyword>
<evidence type="ECO:0000313" key="15">
    <source>
        <dbReference type="EMBL" id="KAA8917372.1"/>
    </source>
</evidence>
<evidence type="ECO:0000256" key="13">
    <source>
        <dbReference type="SAM" id="MobiDB-lite"/>
    </source>
</evidence>
<dbReference type="PANTHER" id="PTHR22748">
    <property type="entry name" value="AP ENDONUCLEASE"/>
    <property type="match status" value="1"/>
</dbReference>
<name>A0A642VDB3_9ASCO</name>
<keyword evidence="5" id="KW-0862">Zinc</keyword>
<feature type="region of interest" description="Disordered" evidence="13">
    <location>
        <begin position="349"/>
        <end position="426"/>
    </location>
</feature>
<dbReference type="GO" id="GO:0005634">
    <property type="term" value="C:nucleus"/>
    <property type="evidence" value="ECO:0007669"/>
    <property type="project" value="TreeGrafter"/>
</dbReference>
<evidence type="ECO:0000256" key="5">
    <source>
        <dbReference type="ARBA" id="ARBA00022833"/>
    </source>
</evidence>
<feature type="active site" description="Proton acceptor" evidence="8">
    <location>
        <position position="307"/>
    </location>
</feature>
<feature type="site" description="Important for catalytic activity" evidence="10">
    <location>
        <position position="283"/>
    </location>
</feature>
<dbReference type="Gene3D" id="3.60.10.10">
    <property type="entry name" value="Endonuclease/exonuclease/phosphatase"/>
    <property type="match status" value="1"/>
</dbReference>
<feature type="compositionally biased region" description="Basic and acidic residues" evidence="13">
    <location>
        <begin position="409"/>
        <end position="419"/>
    </location>
</feature>
<dbReference type="PROSITE" id="PS51999">
    <property type="entry name" value="ZF_GRF"/>
    <property type="match status" value="1"/>
</dbReference>
<dbReference type="VEuPathDB" id="FungiDB:TRICI_000484"/>
<dbReference type="InterPro" id="IPR005135">
    <property type="entry name" value="Endo/exonuclease/phosphatase"/>
</dbReference>
<evidence type="ECO:0000256" key="6">
    <source>
        <dbReference type="ARBA" id="ARBA00022842"/>
    </source>
</evidence>
<keyword evidence="16" id="KW-1185">Reference proteome</keyword>
<dbReference type="GO" id="GO:0008311">
    <property type="term" value="F:double-stranded DNA 3'-5' DNA exonuclease activity"/>
    <property type="evidence" value="ECO:0007669"/>
    <property type="project" value="TreeGrafter"/>
</dbReference>
<keyword evidence="12" id="KW-0227">DNA damage</keyword>
<keyword evidence="9" id="KW-0464">Manganese</keyword>
<evidence type="ECO:0000256" key="11">
    <source>
        <dbReference type="PROSITE-ProRule" id="PRU01343"/>
    </source>
</evidence>
<evidence type="ECO:0000256" key="2">
    <source>
        <dbReference type="ARBA" id="ARBA00022723"/>
    </source>
</evidence>
<feature type="binding site" evidence="9">
    <location>
        <position position="40"/>
    </location>
    <ligand>
        <name>Mg(2+)</name>
        <dbReference type="ChEBI" id="CHEBI:18420"/>
        <label>1</label>
    </ligand>
</feature>
<dbReference type="EMBL" id="SWFS01000040">
    <property type="protein sequence ID" value="KAA8917372.1"/>
    <property type="molecule type" value="Genomic_DNA"/>
</dbReference>
<comment type="caution">
    <text evidence="15">The sequence shown here is derived from an EMBL/GenBank/DDBJ whole genome shotgun (WGS) entry which is preliminary data.</text>
</comment>
<dbReference type="SUPFAM" id="SSF56219">
    <property type="entry name" value="DNase I-like"/>
    <property type="match status" value="1"/>
</dbReference>
<feature type="site" description="Transition state stabilizer" evidence="10">
    <location>
        <position position="189"/>
    </location>
</feature>
<keyword evidence="4" id="KW-0378">Hydrolase</keyword>
<dbReference type="GO" id="GO:0003906">
    <property type="term" value="F:DNA-(apurinic or apyrimidinic site) endonuclease activity"/>
    <property type="evidence" value="ECO:0007669"/>
    <property type="project" value="TreeGrafter"/>
</dbReference>
<evidence type="ECO:0000256" key="10">
    <source>
        <dbReference type="PIRSR" id="PIRSR604808-3"/>
    </source>
</evidence>
<evidence type="ECO:0000256" key="3">
    <source>
        <dbReference type="ARBA" id="ARBA00022771"/>
    </source>
</evidence>
<feature type="compositionally biased region" description="Polar residues" evidence="13">
    <location>
        <begin position="350"/>
        <end position="367"/>
    </location>
</feature>
<dbReference type="PROSITE" id="PS51435">
    <property type="entry name" value="AP_NUCLEASE_F1_4"/>
    <property type="match status" value="1"/>
</dbReference>
<protein>
    <recommendedName>
        <fullName evidence="12">DNA-(apurinic or apyrimidinic site) endonuclease</fullName>
        <ecNumber evidence="12">3.1.-.-</ecNumber>
    </recommendedName>
</protein>
<accession>A0A642VDB3</accession>
<evidence type="ECO:0000256" key="4">
    <source>
        <dbReference type="ARBA" id="ARBA00022801"/>
    </source>
</evidence>
<evidence type="ECO:0000313" key="16">
    <source>
        <dbReference type="Proteomes" id="UP000761534"/>
    </source>
</evidence>
<dbReference type="InterPro" id="IPR020847">
    <property type="entry name" value="AP_endonuclease_F1_BS"/>
</dbReference>
<feature type="active site" evidence="8">
    <location>
        <position position="149"/>
    </location>
</feature>
<dbReference type="GO" id="GO:0003677">
    <property type="term" value="F:DNA binding"/>
    <property type="evidence" value="ECO:0007669"/>
    <property type="project" value="InterPro"/>
</dbReference>
<dbReference type="GO" id="GO:0008081">
    <property type="term" value="F:phosphoric diester hydrolase activity"/>
    <property type="evidence" value="ECO:0007669"/>
    <property type="project" value="TreeGrafter"/>
</dbReference>
<evidence type="ECO:0000256" key="12">
    <source>
        <dbReference type="RuleBase" id="RU362131"/>
    </source>
</evidence>
<dbReference type="PANTHER" id="PTHR22748:SF4">
    <property type="entry name" value="DNA-(APURINIC OR APYRIMIDINIC SITE) ENDONUCLEASE 2"/>
    <property type="match status" value="1"/>
</dbReference>
<dbReference type="InterPro" id="IPR010666">
    <property type="entry name" value="Znf_GRF"/>
</dbReference>
<feature type="compositionally biased region" description="Polar residues" evidence="13">
    <location>
        <begin position="377"/>
        <end position="389"/>
    </location>
</feature>
<feature type="binding site" evidence="9">
    <location>
        <position position="5"/>
    </location>
    <ligand>
        <name>Mg(2+)</name>
        <dbReference type="ChEBI" id="CHEBI:18420"/>
        <label>1</label>
    </ligand>
</feature>
<keyword evidence="2 9" id="KW-0479">Metal-binding</keyword>
<dbReference type="EC" id="3.1.-.-" evidence="12"/>
<evidence type="ECO:0000256" key="9">
    <source>
        <dbReference type="PIRSR" id="PIRSR604808-2"/>
    </source>
</evidence>
<keyword evidence="3 11" id="KW-0863">Zinc-finger</keyword>
<keyword evidence="6 9" id="KW-0460">Magnesium</keyword>